<comment type="caution">
    <text evidence="3">The sequence shown here is derived from an EMBL/GenBank/DDBJ whole genome shotgun (WGS) entry which is preliminary data.</text>
</comment>
<dbReference type="InterPro" id="IPR050167">
    <property type="entry name" value="Ser_Thr_protein_kinase"/>
</dbReference>
<sequence>MKSQAALVQREGVKRCWDGNIYGLRKIGQGGTAFVFDIDETAVVKVPIGFPASISAFEREREVYHILAEAKNESPYVLKCFQAELRSGLVLERCQGSVRDELLRMHMEVPHKFGDAEATERAIRWSFQAASGLGFLHSRGIIQADVGCHNMLLDERDNLKISDFSGSVIERTGEDALVSYSVHSQLPGVSKADRRTDIFALGSAMYEMATGRVPLEDLSPSQVRRRFKQAQWPDMTRLKDTYVEFALVIEGCWNLEFRNVNKAAARIELAYYDSVELGFKPPISNQDLTEESWTASQSKGRPKQKPSQKQESDRKKAGKHHRKRHGTQSQKLPKVARGVVSWFHNFR</sequence>
<dbReference type="GO" id="GO:0005524">
    <property type="term" value="F:ATP binding"/>
    <property type="evidence" value="ECO:0007669"/>
    <property type="project" value="InterPro"/>
</dbReference>
<dbReference type="PANTHER" id="PTHR23257">
    <property type="entry name" value="SERINE-THREONINE PROTEIN KINASE"/>
    <property type="match status" value="1"/>
</dbReference>
<reference evidence="3" key="1">
    <citation type="submission" date="2018-03" db="EMBL/GenBank/DDBJ databases">
        <authorList>
            <person name="Guldener U."/>
        </authorList>
    </citation>
    <scope>NUCLEOTIDE SEQUENCE</scope>
</reference>
<dbReference type="Gene3D" id="1.10.510.10">
    <property type="entry name" value="Transferase(Phosphotransferase) domain 1"/>
    <property type="match status" value="1"/>
</dbReference>
<feature type="compositionally biased region" description="Polar residues" evidence="1">
    <location>
        <begin position="288"/>
        <end position="299"/>
    </location>
</feature>
<feature type="compositionally biased region" description="Basic residues" evidence="1">
    <location>
        <begin position="316"/>
        <end position="326"/>
    </location>
</feature>
<gene>
    <name evidence="3" type="ORF">DNG_09705</name>
</gene>
<dbReference type="GO" id="GO:0007165">
    <property type="term" value="P:signal transduction"/>
    <property type="evidence" value="ECO:0007669"/>
    <property type="project" value="TreeGrafter"/>
</dbReference>
<dbReference type="SUPFAM" id="SSF56112">
    <property type="entry name" value="Protein kinase-like (PK-like)"/>
    <property type="match status" value="1"/>
</dbReference>
<dbReference type="EMBL" id="ONZQ02000018">
    <property type="protein sequence ID" value="SPO07011.1"/>
    <property type="molecule type" value="Genomic_DNA"/>
</dbReference>
<evidence type="ECO:0000256" key="1">
    <source>
        <dbReference type="SAM" id="MobiDB-lite"/>
    </source>
</evidence>
<protein>
    <recommendedName>
        <fullName evidence="2">Protein kinase domain-containing protein</fullName>
    </recommendedName>
</protein>
<organism evidence="3 4">
    <name type="scientific">Cephalotrichum gorgonifer</name>
    <dbReference type="NCBI Taxonomy" id="2041049"/>
    <lineage>
        <taxon>Eukaryota</taxon>
        <taxon>Fungi</taxon>
        <taxon>Dikarya</taxon>
        <taxon>Ascomycota</taxon>
        <taxon>Pezizomycotina</taxon>
        <taxon>Sordariomycetes</taxon>
        <taxon>Hypocreomycetidae</taxon>
        <taxon>Microascales</taxon>
        <taxon>Microascaceae</taxon>
        <taxon>Cephalotrichum</taxon>
    </lineage>
</organism>
<accession>A0AAE8N674</accession>
<feature type="region of interest" description="Disordered" evidence="1">
    <location>
        <begin position="288"/>
        <end position="335"/>
    </location>
</feature>
<proteinExistence type="predicted"/>
<keyword evidence="4" id="KW-1185">Reference proteome</keyword>
<evidence type="ECO:0000259" key="2">
    <source>
        <dbReference type="PROSITE" id="PS50011"/>
    </source>
</evidence>
<evidence type="ECO:0000313" key="3">
    <source>
        <dbReference type="EMBL" id="SPO07011.1"/>
    </source>
</evidence>
<feature type="domain" description="Protein kinase" evidence="2">
    <location>
        <begin position="21"/>
        <end position="272"/>
    </location>
</feature>
<dbReference type="InterPro" id="IPR000719">
    <property type="entry name" value="Prot_kinase_dom"/>
</dbReference>
<dbReference type="GO" id="GO:0005737">
    <property type="term" value="C:cytoplasm"/>
    <property type="evidence" value="ECO:0007669"/>
    <property type="project" value="TreeGrafter"/>
</dbReference>
<name>A0AAE8N674_9PEZI</name>
<evidence type="ECO:0000313" key="4">
    <source>
        <dbReference type="Proteomes" id="UP001187682"/>
    </source>
</evidence>
<dbReference type="GO" id="GO:0004672">
    <property type="term" value="F:protein kinase activity"/>
    <property type="evidence" value="ECO:0007669"/>
    <property type="project" value="InterPro"/>
</dbReference>
<dbReference type="Proteomes" id="UP001187682">
    <property type="component" value="Unassembled WGS sequence"/>
</dbReference>
<dbReference type="Pfam" id="PF00069">
    <property type="entry name" value="Pkinase"/>
    <property type="match status" value="1"/>
</dbReference>
<dbReference type="AlphaFoldDB" id="A0AAE8N674"/>
<dbReference type="PROSITE" id="PS50011">
    <property type="entry name" value="PROTEIN_KINASE_DOM"/>
    <property type="match status" value="1"/>
</dbReference>
<dbReference type="InterPro" id="IPR011009">
    <property type="entry name" value="Kinase-like_dom_sf"/>
</dbReference>